<sequence>MARVKIISNPYENVITYKKYNANSGAWEEIDTNSDLWNEKYKTSVFPFVVKNIVDVIFEEFRSGNEQITIMFEGTDDEFKELESVCQDEAYSGLLRPVASVRYLRNARDILPDVKAIFDQMQPLISESVKDSEKVEREKRQFADVSKEAIPICVIGNYSSGKSTFINALIGYEILPSGDESLTAKIHKIEWSGYDDRASIGFEYKGKAIKLVFEEKGIPAFNTGEEDPLFDKIQNALKGTENESIIIRVNKVLEVLNDGEHAELLDDLSDIIEIKIPFNRKGVFGQSKNKFVIFDTPGSNSATNYEKHFEVLRKAMEDLSNGLPIYISEYKTLDTKDNQSLCDKINNMREMDSRFTLIVVNKADDANLEKSQFDPVIILNQTVPRNLYAGGVYFVSSIMGLGSKNDGEFIGKHLKRIYKKSYEEFFDPEDDFYQQLYIHDIMPDQIKKKSLEESEKQQNTIYANSGLYWIEEQIEQFAGIYSPYNKCHQSMLFLDKVIKITSEEIAETKRICENRKKNMENQLERDKATLLDELTSKENELLKRFCEEYYPDMKTSRDDAEKKISKDKLAVREDELTKVRKSQTAFDEQNINVEVSKKAVKEEAKKLTKADFATLLGSIKDSRDRGKELKETQKSINILVADDLLSEVKSDFNKNISNAQVLLNNSSVKYWNNKCNEMKQCLAELVTGSKALSNEKREELTEVIMNYDSISFDKQIDKIFIKTEFERHVISIFGVKLFDNNKLNLGKLSRTYNSELKEGIENISRRLQKSHDLSFRSWTYNLMNVIRENITKYNPKLKEIVIGINDDEKRINDLAKRQLRLTQYTHDIEDMMSWKEREIKDPENEE</sequence>
<dbReference type="EMBL" id="QGDI01000007">
    <property type="protein sequence ID" value="PWJ12210.1"/>
    <property type="molecule type" value="Genomic_DNA"/>
</dbReference>
<evidence type="ECO:0000259" key="7">
    <source>
        <dbReference type="Pfam" id="PF00350"/>
    </source>
</evidence>
<organism evidence="8 9">
    <name type="scientific">Ruminococcus flavefaciens</name>
    <dbReference type="NCBI Taxonomy" id="1265"/>
    <lineage>
        <taxon>Bacteria</taxon>
        <taxon>Bacillati</taxon>
        <taxon>Bacillota</taxon>
        <taxon>Clostridia</taxon>
        <taxon>Eubacteriales</taxon>
        <taxon>Oscillospiraceae</taxon>
        <taxon>Ruminococcus</taxon>
    </lineage>
</organism>
<evidence type="ECO:0000256" key="5">
    <source>
        <dbReference type="ARBA" id="ARBA00023136"/>
    </source>
</evidence>
<dbReference type="InterPro" id="IPR027094">
    <property type="entry name" value="Mitofusin_fam"/>
</dbReference>
<evidence type="ECO:0000256" key="3">
    <source>
        <dbReference type="ARBA" id="ARBA00022801"/>
    </source>
</evidence>
<dbReference type="GO" id="GO:0003924">
    <property type="term" value="F:GTPase activity"/>
    <property type="evidence" value="ECO:0007669"/>
    <property type="project" value="InterPro"/>
</dbReference>
<evidence type="ECO:0000256" key="4">
    <source>
        <dbReference type="ARBA" id="ARBA00023134"/>
    </source>
</evidence>
<dbReference type="PANTHER" id="PTHR10465:SF0">
    <property type="entry name" value="SARCALUMENIN"/>
    <property type="match status" value="1"/>
</dbReference>
<accession>A0A315XY82</accession>
<evidence type="ECO:0000313" key="9">
    <source>
        <dbReference type="Proteomes" id="UP000245720"/>
    </source>
</evidence>
<dbReference type="AlphaFoldDB" id="A0A315XY82"/>
<keyword evidence="6" id="KW-0175">Coiled coil</keyword>
<evidence type="ECO:0000313" key="8">
    <source>
        <dbReference type="EMBL" id="PWJ12210.1"/>
    </source>
</evidence>
<name>A0A315XY82_RUMFL</name>
<dbReference type="RefSeq" id="WP_109726667.1">
    <property type="nucleotide sequence ID" value="NZ_QGDI01000007.1"/>
</dbReference>
<protein>
    <submittedName>
        <fullName evidence="8">Dynamin family protein</fullName>
    </submittedName>
</protein>
<keyword evidence="5" id="KW-0472">Membrane</keyword>
<keyword evidence="4" id="KW-0342">GTP-binding</keyword>
<reference evidence="8 9" key="1">
    <citation type="submission" date="2018-05" db="EMBL/GenBank/DDBJ databases">
        <title>The Hungate 1000. A catalogue of reference genomes from the rumen microbiome.</title>
        <authorList>
            <person name="Kelly W."/>
        </authorList>
    </citation>
    <scope>NUCLEOTIDE SEQUENCE [LARGE SCALE GENOMIC DNA]</scope>
    <source>
        <strain evidence="8 9">SAb67</strain>
    </source>
</reference>
<dbReference type="InterPro" id="IPR027417">
    <property type="entry name" value="P-loop_NTPase"/>
</dbReference>
<dbReference type="GO" id="GO:0016020">
    <property type="term" value="C:membrane"/>
    <property type="evidence" value="ECO:0007669"/>
    <property type="project" value="UniProtKB-SubCell"/>
</dbReference>
<dbReference type="SUPFAM" id="SSF52540">
    <property type="entry name" value="P-loop containing nucleoside triphosphate hydrolases"/>
    <property type="match status" value="1"/>
</dbReference>
<dbReference type="GO" id="GO:0008053">
    <property type="term" value="P:mitochondrial fusion"/>
    <property type="evidence" value="ECO:0007669"/>
    <property type="project" value="TreeGrafter"/>
</dbReference>
<feature type="domain" description="Dynamin N-terminal" evidence="7">
    <location>
        <begin position="152"/>
        <end position="362"/>
    </location>
</feature>
<comment type="caution">
    <text evidence="8">The sequence shown here is derived from an EMBL/GenBank/DDBJ whole genome shotgun (WGS) entry which is preliminary data.</text>
</comment>
<dbReference type="OrthoDB" id="9816479at2"/>
<proteinExistence type="predicted"/>
<comment type="subcellular location">
    <subcellularLocation>
        <location evidence="1">Membrane</location>
    </subcellularLocation>
</comment>
<dbReference type="Proteomes" id="UP000245720">
    <property type="component" value="Unassembled WGS sequence"/>
</dbReference>
<dbReference type="GO" id="GO:0005525">
    <property type="term" value="F:GTP binding"/>
    <property type="evidence" value="ECO:0007669"/>
    <property type="project" value="UniProtKB-KW"/>
</dbReference>
<dbReference type="PANTHER" id="PTHR10465">
    <property type="entry name" value="TRANSMEMBRANE GTPASE FZO1"/>
    <property type="match status" value="1"/>
</dbReference>
<evidence type="ECO:0000256" key="6">
    <source>
        <dbReference type="SAM" id="Coils"/>
    </source>
</evidence>
<dbReference type="Gene3D" id="3.40.50.300">
    <property type="entry name" value="P-loop containing nucleotide triphosphate hydrolases"/>
    <property type="match status" value="1"/>
</dbReference>
<gene>
    <name evidence="8" type="ORF">IE37_01900</name>
</gene>
<dbReference type="InterPro" id="IPR045063">
    <property type="entry name" value="Dynamin_N"/>
</dbReference>
<feature type="coiled-coil region" evidence="6">
    <location>
        <begin position="502"/>
        <end position="540"/>
    </location>
</feature>
<evidence type="ECO:0000256" key="2">
    <source>
        <dbReference type="ARBA" id="ARBA00022741"/>
    </source>
</evidence>
<keyword evidence="3" id="KW-0378">Hydrolase</keyword>
<keyword evidence="2" id="KW-0547">Nucleotide-binding</keyword>
<evidence type="ECO:0000256" key="1">
    <source>
        <dbReference type="ARBA" id="ARBA00004370"/>
    </source>
</evidence>
<dbReference type="Pfam" id="PF00350">
    <property type="entry name" value="Dynamin_N"/>
    <property type="match status" value="1"/>
</dbReference>